<keyword evidence="3" id="KW-1185">Reference proteome</keyword>
<comment type="caution">
    <text evidence="2">The sequence shown here is derived from an EMBL/GenBank/DDBJ whole genome shotgun (WGS) entry which is preliminary data.</text>
</comment>
<keyword evidence="1" id="KW-0812">Transmembrane</keyword>
<dbReference type="AlphaFoldDB" id="A0A8J7KSJ4"/>
<protein>
    <submittedName>
        <fullName evidence="2">DUF3169 family protein</fullName>
    </submittedName>
</protein>
<proteinExistence type="predicted"/>
<accession>A0A8J7KSJ4</accession>
<feature type="transmembrane region" description="Helical" evidence="1">
    <location>
        <begin position="7"/>
        <end position="25"/>
    </location>
</feature>
<feature type="transmembrane region" description="Helical" evidence="1">
    <location>
        <begin position="200"/>
        <end position="217"/>
    </location>
</feature>
<organism evidence="2 3">
    <name type="scientific">Savagea serpentis</name>
    <dbReference type="NCBI Taxonomy" id="2785297"/>
    <lineage>
        <taxon>Bacteria</taxon>
        <taxon>Bacillati</taxon>
        <taxon>Bacillota</taxon>
        <taxon>Bacilli</taxon>
        <taxon>Bacillales</taxon>
        <taxon>Caryophanaceae</taxon>
        <taxon>Savagea</taxon>
    </lineage>
</organism>
<reference evidence="2" key="1">
    <citation type="submission" date="2020-11" db="EMBL/GenBank/DDBJ databases">
        <title>Multidrug resistant novel bacterium Savagea serpentis sp. nov., isolated from the scats of a vine snake (Ahaetulla nasuta).</title>
        <authorList>
            <person name="Venkata Ramana V."/>
            <person name="Vikas Patil S."/>
            <person name="Yogita Lugani V."/>
        </authorList>
    </citation>
    <scope>NUCLEOTIDE SEQUENCE</scope>
    <source>
        <strain evidence="2">SN6</strain>
    </source>
</reference>
<evidence type="ECO:0000313" key="3">
    <source>
        <dbReference type="Proteomes" id="UP000622653"/>
    </source>
</evidence>
<dbReference type="RefSeq" id="WP_194562063.1">
    <property type="nucleotide sequence ID" value="NZ_JADKPV010000001.1"/>
</dbReference>
<evidence type="ECO:0000313" key="2">
    <source>
        <dbReference type="EMBL" id="MBF4500634.1"/>
    </source>
</evidence>
<feature type="transmembrane region" description="Helical" evidence="1">
    <location>
        <begin position="87"/>
        <end position="109"/>
    </location>
</feature>
<feature type="transmembrane region" description="Helical" evidence="1">
    <location>
        <begin position="115"/>
        <end position="133"/>
    </location>
</feature>
<feature type="transmembrane region" description="Helical" evidence="1">
    <location>
        <begin position="37"/>
        <end position="57"/>
    </location>
</feature>
<sequence>MKKYTRSFVLGGVGGFLIAVFLLAQEIELPFDTKIEWLVGGSVAVAAAVFGIAFVRLQRLKKAVATKGMQVEEDERDRWIAIQSSHIADWLMGGLITSLFTFGVSAMYYEWTPTWLIFGLGAYFLFQLVYIRVAMKQLLLLSHPDIDIPEDLNVLPLMDEGEKFVMYEGMMKAYQVMSQLLLLSIILTIMYGAWTNTTQLFPILLMSFIYLIGHGAYQKTYRHLQY</sequence>
<dbReference type="Proteomes" id="UP000622653">
    <property type="component" value="Unassembled WGS sequence"/>
</dbReference>
<keyword evidence="1" id="KW-1133">Transmembrane helix</keyword>
<dbReference type="EMBL" id="JADKPV010000001">
    <property type="protein sequence ID" value="MBF4500634.1"/>
    <property type="molecule type" value="Genomic_DNA"/>
</dbReference>
<name>A0A8J7KSJ4_9BACL</name>
<gene>
    <name evidence="2" type="ORF">IRY55_04585</name>
</gene>
<feature type="transmembrane region" description="Helical" evidence="1">
    <location>
        <begin position="173"/>
        <end position="194"/>
    </location>
</feature>
<keyword evidence="1" id="KW-0472">Membrane</keyword>
<evidence type="ECO:0000256" key="1">
    <source>
        <dbReference type="SAM" id="Phobius"/>
    </source>
</evidence>